<sequence length="52" mass="5898">MKMACAGHRVVWEGQHKNLHNLSKHWLKHTKVDGKTQGLFDMAEDGTISPMP</sequence>
<dbReference type="Proteomes" id="UP000629287">
    <property type="component" value="Unassembled WGS sequence"/>
</dbReference>
<comment type="caution">
    <text evidence="1">The sequence shown here is derived from an EMBL/GenBank/DDBJ whole genome shotgun (WGS) entry which is preliminary data.</text>
</comment>
<proteinExistence type="predicted"/>
<keyword evidence="2" id="KW-1185">Reference proteome</keyword>
<dbReference type="EMBL" id="JADBGF010000001">
    <property type="protein sequence ID" value="MBE1602904.1"/>
    <property type="molecule type" value="Genomic_DNA"/>
</dbReference>
<name>A0A8I0PG44_9ACTN</name>
<evidence type="ECO:0000313" key="2">
    <source>
        <dbReference type="Proteomes" id="UP000629287"/>
    </source>
</evidence>
<organism evidence="1 2">
    <name type="scientific">Streptomyces stelliscabiei</name>
    <dbReference type="NCBI Taxonomy" id="146820"/>
    <lineage>
        <taxon>Bacteria</taxon>
        <taxon>Bacillati</taxon>
        <taxon>Actinomycetota</taxon>
        <taxon>Actinomycetes</taxon>
        <taxon>Kitasatosporales</taxon>
        <taxon>Streptomycetaceae</taxon>
        <taxon>Streptomyces</taxon>
    </lineage>
</organism>
<accession>A0A8I0PG44</accession>
<gene>
    <name evidence="1" type="ORF">H4687_009033</name>
</gene>
<dbReference type="RefSeq" id="WP_159026211.1">
    <property type="nucleotide sequence ID" value="NZ_JADBGF010000001.1"/>
</dbReference>
<dbReference type="AlphaFoldDB" id="A0A8I0PG44"/>
<reference evidence="1 2" key="1">
    <citation type="submission" date="2020-10" db="EMBL/GenBank/DDBJ databases">
        <title>Sequencing the genomes of 1000 actinobacteria strains.</title>
        <authorList>
            <person name="Klenk H.-P."/>
        </authorList>
    </citation>
    <scope>NUCLEOTIDE SEQUENCE [LARGE SCALE GENOMIC DNA]</scope>
    <source>
        <strain evidence="1 2">DSM 41803</strain>
    </source>
</reference>
<evidence type="ECO:0000313" key="1">
    <source>
        <dbReference type="EMBL" id="MBE1602904.1"/>
    </source>
</evidence>
<dbReference type="OrthoDB" id="4298576at2"/>
<dbReference type="GeneID" id="86833431"/>
<protein>
    <submittedName>
        <fullName evidence="1">Uncharacterized protein</fullName>
    </submittedName>
</protein>